<dbReference type="Gene3D" id="1.10.287.950">
    <property type="entry name" value="Methyl-accepting chemotaxis protein"/>
    <property type="match status" value="1"/>
</dbReference>
<dbReference type="GO" id="GO:0006935">
    <property type="term" value="P:chemotaxis"/>
    <property type="evidence" value="ECO:0007669"/>
    <property type="project" value="InterPro"/>
</dbReference>
<dbReference type="GO" id="GO:0004888">
    <property type="term" value="F:transmembrane signaling receptor activity"/>
    <property type="evidence" value="ECO:0007669"/>
    <property type="project" value="InterPro"/>
</dbReference>
<dbReference type="CDD" id="cd11386">
    <property type="entry name" value="MCP_signal"/>
    <property type="match status" value="1"/>
</dbReference>
<dbReference type="AlphaFoldDB" id="A0A494XFM6"/>
<dbReference type="EMBL" id="RBZV01000007">
    <property type="protein sequence ID" value="RKP46403.1"/>
    <property type="molecule type" value="Genomic_DNA"/>
</dbReference>
<dbReference type="PANTHER" id="PTHR43531:SF14">
    <property type="entry name" value="METHYL-ACCEPTING CHEMOTAXIS PROTEIN I-RELATED"/>
    <property type="match status" value="1"/>
</dbReference>
<accession>A0A494XFM6</accession>
<feature type="transmembrane region" description="Helical" evidence="5">
    <location>
        <begin position="186"/>
        <end position="212"/>
    </location>
</feature>
<evidence type="ECO:0000256" key="2">
    <source>
        <dbReference type="ARBA" id="ARBA00022481"/>
    </source>
</evidence>
<feature type="transmembrane region" description="Helical" evidence="5">
    <location>
        <begin position="12"/>
        <end position="35"/>
    </location>
</feature>
<dbReference type="Pfam" id="PF00015">
    <property type="entry name" value="MCPsignal"/>
    <property type="match status" value="1"/>
</dbReference>
<dbReference type="OrthoDB" id="9177860at2"/>
<dbReference type="InterPro" id="IPR024478">
    <property type="entry name" value="HlyB_4HB_MCP"/>
</dbReference>
<evidence type="ECO:0000259" key="6">
    <source>
        <dbReference type="PROSITE" id="PS50111"/>
    </source>
</evidence>
<dbReference type="InterPro" id="IPR004090">
    <property type="entry name" value="Chemotax_Me-accpt_rcpt"/>
</dbReference>
<dbReference type="GO" id="GO:0007165">
    <property type="term" value="P:signal transduction"/>
    <property type="evidence" value="ECO:0007669"/>
    <property type="project" value="UniProtKB-KW"/>
</dbReference>
<dbReference type="PRINTS" id="PR00260">
    <property type="entry name" value="CHEMTRNSDUCR"/>
</dbReference>
<proteinExistence type="inferred from homology"/>
<evidence type="ECO:0000256" key="5">
    <source>
        <dbReference type="SAM" id="Phobius"/>
    </source>
</evidence>
<dbReference type="InterPro" id="IPR004089">
    <property type="entry name" value="MCPsignal_dom"/>
</dbReference>
<evidence type="ECO:0000313" key="8">
    <source>
        <dbReference type="Proteomes" id="UP000280434"/>
    </source>
</evidence>
<evidence type="ECO:0000256" key="1">
    <source>
        <dbReference type="ARBA" id="ARBA00004370"/>
    </source>
</evidence>
<reference evidence="7 8" key="1">
    <citation type="submission" date="2018-10" db="EMBL/GenBank/DDBJ databases">
        <title>Paraburkholderia sp. 7MK8-2, isolated from soil.</title>
        <authorList>
            <person name="Gao Z.-H."/>
            <person name="Qiu L.-H."/>
        </authorList>
    </citation>
    <scope>NUCLEOTIDE SEQUENCE [LARGE SCALE GENOMIC DNA]</scope>
    <source>
        <strain evidence="7 8">7MK8-2</strain>
    </source>
</reference>
<organism evidence="7 8">
    <name type="scientific">Trinickia fusca</name>
    <dbReference type="NCBI Taxonomy" id="2419777"/>
    <lineage>
        <taxon>Bacteria</taxon>
        <taxon>Pseudomonadati</taxon>
        <taxon>Pseudomonadota</taxon>
        <taxon>Betaproteobacteria</taxon>
        <taxon>Burkholderiales</taxon>
        <taxon>Burkholderiaceae</taxon>
        <taxon>Trinickia</taxon>
    </lineage>
</organism>
<evidence type="ECO:0000256" key="4">
    <source>
        <dbReference type="PROSITE-ProRule" id="PRU00284"/>
    </source>
</evidence>
<dbReference type="Pfam" id="PF12729">
    <property type="entry name" value="4HB_MCP_1"/>
    <property type="match status" value="1"/>
</dbReference>
<sequence>MLSLRNMKVVTQLLLGFAVVIALLVMLGGFCLYEISVENGHVTQLRDNWLPAVRASLQMQGALRTMRIGEYHAGNASSQAEFEAANAGTEAAIDTYHAAAADYEKRMVEPDEKATYADIQQLIGPYIDSDREVRQLEKEHRQADAFALLDGRAYQLRKGIERDIQTLVALAEKAAVREGEAAERAYAHAVTLVIVSIIGAVVAAFAIALAIARGFGRQLGGEPRDAVALAGAIAAGNLRDHVRVKVGDRSSLMYSLDAMEEQLSTIVTGIKRSSDSISVAASQIAQGNAGLAQRTEEQAAFLEQTASSMAELTSAVRHNADSAKQASSLAAEASTFAQRGGDVVGRVVQTMHAISDSSTRMTEIIGVIESIAFQTNILALNAAVEAARAGEQGRGFAVVASEVRTLAQRSATAAREIKQLIDESAERVDAGAALVTQAGGSIHEIVEAVHRVSGIMTEISSATDAQTSGIEQVNVAVMHMDEATQRNAALVEEASAAAQSMAQQAEVLHDAVAVFKLGGSGTAPQALRGAREPSLQMA</sequence>
<dbReference type="RefSeq" id="WP_121279204.1">
    <property type="nucleotide sequence ID" value="NZ_RBZV01000007.1"/>
</dbReference>
<evidence type="ECO:0000256" key="3">
    <source>
        <dbReference type="ARBA" id="ARBA00029447"/>
    </source>
</evidence>
<keyword evidence="2" id="KW-0488">Methylation</keyword>
<comment type="caution">
    <text evidence="7">The sequence shown here is derived from an EMBL/GenBank/DDBJ whole genome shotgun (WGS) entry which is preliminary data.</text>
</comment>
<keyword evidence="5" id="KW-0472">Membrane</keyword>
<protein>
    <submittedName>
        <fullName evidence="7">Chemotaxis protein</fullName>
    </submittedName>
</protein>
<dbReference type="PANTHER" id="PTHR43531">
    <property type="entry name" value="PROTEIN ICFG"/>
    <property type="match status" value="1"/>
</dbReference>
<dbReference type="Proteomes" id="UP000280434">
    <property type="component" value="Unassembled WGS sequence"/>
</dbReference>
<keyword evidence="8" id="KW-1185">Reference proteome</keyword>
<dbReference type="FunFam" id="1.10.287.950:FF:000001">
    <property type="entry name" value="Methyl-accepting chemotaxis sensory transducer"/>
    <property type="match status" value="1"/>
</dbReference>
<comment type="subcellular location">
    <subcellularLocation>
        <location evidence="1">Membrane</location>
    </subcellularLocation>
</comment>
<dbReference type="GO" id="GO:0005886">
    <property type="term" value="C:plasma membrane"/>
    <property type="evidence" value="ECO:0007669"/>
    <property type="project" value="TreeGrafter"/>
</dbReference>
<name>A0A494XFM6_9BURK</name>
<dbReference type="SMART" id="SM00283">
    <property type="entry name" value="MA"/>
    <property type="match status" value="1"/>
</dbReference>
<dbReference type="InterPro" id="IPR051310">
    <property type="entry name" value="MCP_chemotaxis"/>
</dbReference>
<gene>
    <name evidence="7" type="ORF">D7S89_17365</name>
</gene>
<keyword evidence="4" id="KW-0807">Transducer</keyword>
<evidence type="ECO:0000313" key="7">
    <source>
        <dbReference type="EMBL" id="RKP46403.1"/>
    </source>
</evidence>
<dbReference type="PROSITE" id="PS50111">
    <property type="entry name" value="CHEMOTAXIS_TRANSDUC_2"/>
    <property type="match status" value="1"/>
</dbReference>
<feature type="domain" description="Methyl-accepting transducer" evidence="6">
    <location>
        <begin position="273"/>
        <end position="502"/>
    </location>
</feature>
<comment type="similarity">
    <text evidence="3">Belongs to the methyl-accepting chemotaxis (MCP) protein family.</text>
</comment>
<keyword evidence="5" id="KW-1133">Transmembrane helix</keyword>
<keyword evidence="5" id="KW-0812">Transmembrane</keyword>
<dbReference type="SUPFAM" id="SSF58104">
    <property type="entry name" value="Methyl-accepting chemotaxis protein (MCP) signaling domain"/>
    <property type="match status" value="1"/>
</dbReference>